<keyword evidence="15" id="KW-1185">Reference proteome</keyword>
<keyword evidence="8 11" id="KW-0862">Zinc</keyword>
<dbReference type="InterPro" id="IPR013083">
    <property type="entry name" value="Znf_RING/FYVE/PHD"/>
</dbReference>
<keyword evidence="9 11" id="KW-0472">Membrane</keyword>
<dbReference type="PROSITE" id="PS50089">
    <property type="entry name" value="ZF_RING_2"/>
    <property type="match status" value="1"/>
</dbReference>
<evidence type="ECO:0000256" key="1">
    <source>
        <dbReference type="ARBA" id="ARBA00000900"/>
    </source>
</evidence>
<dbReference type="PANTHER" id="PTHR12313">
    <property type="entry name" value="E3 UBIQUITIN-PROTEIN LIGASE RNF5-RELATED"/>
    <property type="match status" value="1"/>
</dbReference>
<comment type="function">
    <text evidence="11">E3 ubiquitin-protein ligase.</text>
</comment>
<protein>
    <recommendedName>
        <fullName evidence="11">E3 ubiquitin-protein ligase RMA</fullName>
        <ecNumber evidence="11">2.3.2.27</ecNumber>
    </recommendedName>
    <alternativeName>
        <fullName evidence="11">Protein RING membrane-anchor</fullName>
    </alternativeName>
    <alternativeName>
        <fullName evidence="11">RING-type E3 ubiquitin transferase RMA</fullName>
    </alternativeName>
</protein>
<name>A0A9N7ME62_STRHE</name>
<accession>A0A9N7ME62</accession>
<comment type="domain">
    <text evidence="11">The RING-type zinc finger domain is responsible for E3 ligase activity.</text>
</comment>
<keyword evidence="6 10" id="KW-0863">Zinc-finger</keyword>
<gene>
    <name evidence="14" type="ORF">SHERM_10757</name>
</gene>
<dbReference type="InterPro" id="IPR017907">
    <property type="entry name" value="Znf_RING_CS"/>
</dbReference>
<dbReference type="Gene3D" id="3.30.40.10">
    <property type="entry name" value="Zinc/RING finger domain, C3HC4 (zinc finger)"/>
    <property type="match status" value="1"/>
</dbReference>
<keyword evidence="7 11" id="KW-0833">Ubl conjugation pathway</keyword>
<keyword evidence="11" id="KW-0812">Transmembrane</keyword>
<feature type="domain" description="RING-type" evidence="13">
    <location>
        <begin position="18"/>
        <end position="66"/>
    </location>
</feature>
<dbReference type="GO" id="GO:0008270">
    <property type="term" value="F:zinc ion binding"/>
    <property type="evidence" value="ECO:0007669"/>
    <property type="project" value="UniProtKB-KW"/>
</dbReference>
<evidence type="ECO:0000256" key="11">
    <source>
        <dbReference type="RuleBase" id="RU369090"/>
    </source>
</evidence>
<dbReference type="SUPFAM" id="SSF57850">
    <property type="entry name" value="RING/U-box"/>
    <property type="match status" value="1"/>
</dbReference>
<comment type="caution">
    <text evidence="14">The sequence shown here is derived from an EMBL/GenBank/DDBJ whole genome shotgun (WGS) entry which is preliminary data.</text>
</comment>
<sequence>MQNSSTRPEEIPNGCFDCNICLDSSHDPVITLCGHLYCWPCIYKWLRVQNSSLESKKELPKCPICKSHISISTLVPLYGRGSSKPETKKKPKNKLDLTVPRRPPPGLRASQNYQNPFQLNSRAYQQAHSFAVPSSSSASFNSPTMNMVGELVFARMFPSQDTNLFSYPYYSNYNKSLNRVSIFLFCFIIFCLILF</sequence>
<dbReference type="EC" id="2.3.2.27" evidence="11"/>
<dbReference type="GO" id="GO:0006511">
    <property type="term" value="P:ubiquitin-dependent protein catabolic process"/>
    <property type="evidence" value="ECO:0007669"/>
    <property type="project" value="UniProtKB-UniRule"/>
</dbReference>
<keyword evidence="11" id="KW-0256">Endoplasmic reticulum</keyword>
<evidence type="ECO:0000256" key="5">
    <source>
        <dbReference type="ARBA" id="ARBA00022723"/>
    </source>
</evidence>
<evidence type="ECO:0000256" key="8">
    <source>
        <dbReference type="ARBA" id="ARBA00022833"/>
    </source>
</evidence>
<proteinExistence type="predicted"/>
<keyword evidence="5 11" id="KW-0479">Metal-binding</keyword>
<dbReference type="Proteomes" id="UP001153555">
    <property type="component" value="Unassembled WGS sequence"/>
</dbReference>
<comment type="subcellular location">
    <subcellularLocation>
        <location evidence="2">Endomembrane system</location>
    </subcellularLocation>
    <subcellularLocation>
        <location evidence="11">Endoplasmic reticulum membrane</location>
        <topology evidence="11">Single-pass type IV membrane protein</topology>
    </subcellularLocation>
</comment>
<evidence type="ECO:0000256" key="3">
    <source>
        <dbReference type="ARBA" id="ARBA00004906"/>
    </source>
</evidence>
<evidence type="ECO:0000256" key="2">
    <source>
        <dbReference type="ARBA" id="ARBA00004308"/>
    </source>
</evidence>
<evidence type="ECO:0000313" key="15">
    <source>
        <dbReference type="Proteomes" id="UP001153555"/>
    </source>
</evidence>
<evidence type="ECO:0000256" key="12">
    <source>
        <dbReference type="SAM" id="MobiDB-lite"/>
    </source>
</evidence>
<dbReference type="InterPro" id="IPR018957">
    <property type="entry name" value="Znf_C3HC4_RING-type"/>
</dbReference>
<dbReference type="GO" id="GO:0005789">
    <property type="term" value="C:endoplasmic reticulum membrane"/>
    <property type="evidence" value="ECO:0007669"/>
    <property type="project" value="UniProtKB-SubCell"/>
</dbReference>
<dbReference type="InterPro" id="IPR045103">
    <property type="entry name" value="RNF5/RNF185-like"/>
</dbReference>
<comment type="catalytic activity">
    <reaction evidence="1 11">
        <text>S-ubiquitinyl-[E2 ubiquitin-conjugating enzyme]-L-cysteine + [acceptor protein]-L-lysine = [E2 ubiquitin-conjugating enzyme]-L-cysteine + N(6)-ubiquitinyl-[acceptor protein]-L-lysine.</text>
        <dbReference type="EC" id="2.3.2.27"/>
    </reaction>
</comment>
<comment type="pathway">
    <text evidence="3 11">Protein modification; protein ubiquitination.</text>
</comment>
<feature type="transmembrane region" description="Helical" evidence="11">
    <location>
        <begin position="176"/>
        <end position="194"/>
    </location>
</feature>
<dbReference type="PROSITE" id="PS00518">
    <property type="entry name" value="ZF_RING_1"/>
    <property type="match status" value="1"/>
</dbReference>
<dbReference type="Pfam" id="PF00097">
    <property type="entry name" value="zf-C3HC4"/>
    <property type="match status" value="1"/>
</dbReference>
<feature type="region of interest" description="Disordered" evidence="12">
    <location>
        <begin position="80"/>
        <end position="110"/>
    </location>
</feature>
<dbReference type="OrthoDB" id="6270329at2759"/>
<evidence type="ECO:0000256" key="10">
    <source>
        <dbReference type="PROSITE-ProRule" id="PRU00175"/>
    </source>
</evidence>
<dbReference type="SMART" id="SM00184">
    <property type="entry name" value="RING"/>
    <property type="match status" value="1"/>
</dbReference>
<keyword evidence="11" id="KW-1133">Transmembrane helix</keyword>
<organism evidence="14 15">
    <name type="scientific">Striga hermonthica</name>
    <name type="common">Purple witchweed</name>
    <name type="synonym">Buchnera hermonthica</name>
    <dbReference type="NCBI Taxonomy" id="68872"/>
    <lineage>
        <taxon>Eukaryota</taxon>
        <taxon>Viridiplantae</taxon>
        <taxon>Streptophyta</taxon>
        <taxon>Embryophyta</taxon>
        <taxon>Tracheophyta</taxon>
        <taxon>Spermatophyta</taxon>
        <taxon>Magnoliopsida</taxon>
        <taxon>eudicotyledons</taxon>
        <taxon>Gunneridae</taxon>
        <taxon>Pentapetalae</taxon>
        <taxon>asterids</taxon>
        <taxon>lamiids</taxon>
        <taxon>Lamiales</taxon>
        <taxon>Orobanchaceae</taxon>
        <taxon>Buchnereae</taxon>
        <taxon>Striga</taxon>
    </lineage>
</organism>
<reference evidence="14" key="1">
    <citation type="submission" date="2019-12" db="EMBL/GenBank/DDBJ databases">
        <authorList>
            <person name="Scholes J."/>
        </authorList>
    </citation>
    <scope>NUCLEOTIDE SEQUENCE</scope>
</reference>
<evidence type="ECO:0000256" key="7">
    <source>
        <dbReference type="ARBA" id="ARBA00022786"/>
    </source>
</evidence>
<dbReference type="InterPro" id="IPR001841">
    <property type="entry name" value="Znf_RING"/>
</dbReference>
<dbReference type="AlphaFoldDB" id="A0A9N7ME62"/>
<dbReference type="EMBL" id="CACSLK010003174">
    <property type="protein sequence ID" value="CAA0808522.1"/>
    <property type="molecule type" value="Genomic_DNA"/>
</dbReference>
<evidence type="ECO:0000256" key="4">
    <source>
        <dbReference type="ARBA" id="ARBA00022679"/>
    </source>
</evidence>
<dbReference type="GO" id="GO:0061630">
    <property type="term" value="F:ubiquitin protein ligase activity"/>
    <property type="evidence" value="ECO:0007669"/>
    <property type="project" value="UniProtKB-UniRule"/>
</dbReference>
<evidence type="ECO:0000256" key="9">
    <source>
        <dbReference type="ARBA" id="ARBA00023136"/>
    </source>
</evidence>
<keyword evidence="4 11" id="KW-0808">Transferase</keyword>
<evidence type="ECO:0000313" key="14">
    <source>
        <dbReference type="EMBL" id="CAA0808522.1"/>
    </source>
</evidence>
<evidence type="ECO:0000259" key="13">
    <source>
        <dbReference type="PROSITE" id="PS50089"/>
    </source>
</evidence>
<evidence type="ECO:0000256" key="6">
    <source>
        <dbReference type="ARBA" id="ARBA00022771"/>
    </source>
</evidence>